<dbReference type="PROSITE" id="PS51782">
    <property type="entry name" value="LYSM"/>
    <property type="match status" value="2"/>
</dbReference>
<reference evidence="3 4" key="1">
    <citation type="submission" date="2017-06" db="EMBL/GenBank/DDBJ databases">
        <authorList>
            <person name="Kim H.J."/>
            <person name="Triplett B.A."/>
        </authorList>
    </citation>
    <scope>NUCLEOTIDE SEQUENCE [LARGE SCALE GENOMIC DNA]</scope>
    <source>
        <strain evidence="3 4">DSM 14713</strain>
    </source>
</reference>
<feature type="compositionally biased region" description="Polar residues" evidence="1">
    <location>
        <begin position="375"/>
        <end position="390"/>
    </location>
</feature>
<feature type="region of interest" description="Disordered" evidence="1">
    <location>
        <begin position="1"/>
        <end position="20"/>
    </location>
</feature>
<dbReference type="Pfam" id="PF21277">
    <property type="entry name" value="T6SS_VgrG3-like_C"/>
    <property type="match status" value="1"/>
</dbReference>
<gene>
    <name evidence="3" type="ORF">MEBOL_007124</name>
</gene>
<evidence type="ECO:0000313" key="4">
    <source>
        <dbReference type="Proteomes" id="UP000217289"/>
    </source>
</evidence>
<dbReference type="InterPro" id="IPR049073">
    <property type="entry name" value="T6SS_VgrG3-like_C"/>
</dbReference>
<proteinExistence type="predicted"/>
<dbReference type="KEGG" id="mbd:MEBOL_007124"/>
<accession>A0A250IRQ9</accession>
<dbReference type="SMART" id="SM00257">
    <property type="entry name" value="LysM"/>
    <property type="match status" value="2"/>
</dbReference>
<dbReference type="InterPro" id="IPR018392">
    <property type="entry name" value="LysM"/>
</dbReference>
<keyword evidence="4" id="KW-1185">Reference proteome</keyword>
<feature type="region of interest" description="Disordered" evidence="1">
    <location>
        <begin position="345"/>
        <end position="391"/>
    </location>
</feature>
<dbReference type="RefSeq" id="WP_095981634.1">
    <property type="nucleotide sequence ID" value="NZ_CP022163.1"/>
</dbReference>
<feature type="compositionally biased region" description="Polar residues" evidence="1">
    <location>
        <begin position="348"/>
        <end position="358"/>
    </location>
</feature>
<evidence type="ECO:0000256" key="1">
    <source>
        <dbReference type="SAM" id="MobiDB-lite"/>
    </source>
</evidence>
<dbReference type="Gene3D" id="3.10.350.10">
    <property type="entry name" value="LysM domain"/>
    <property type="match status" value="2"/>
</dbReference>
<feature type="domain" description="LysM" evidence="2">
    <location>
        <begin position="59"/>
        <end position="103"/>
    </location>
</feature>
<dbReference type="AlphaFoldDB" id="A0A250IRQ9"/>
<dbReference type="OrthoDB" id="5378899at2"/>
<sequence>MTGVSSYKVRSGDTLSGIAKSNNTTVDALAQANGIKDPNKLAAGQTLRMPDSFDAKGSTPYTVRSGDTLSGIAKRNNTTVSALAQANGIKDPNKLAVGQKLQLPGASGTRPATGSSGDNFEPGKATGPSGTQQQPPASAPAGEVLGGLSRKYEARGAGTVSTGKGDNGGVSYGSYQFASKNGSAQNFVDSLKTSHPQYHAALAGKTPGTEAFSTAWKQLAAKDPKGFDQAQHDYIKATHYDVGAAEIKKATGLDVNTRSHALRDVAWSTSVQHGPKAADDIFKAALKGRDPATVSDAQLIKDIYAERGRRGANGELVHFSRSSRDVQEGVADRFVKESKDALAMLSREGSQPAATPSNVPTPTPRPADARPSSPANQGPTTETDNDTTPVKQGALPAKHVKVPYYSQFEGGHGYTPSDTACFKAATAMAGAAGAKVLGPADRIQVGTSENSKGQLAINSKKAAEGRSYIDQQLDKGKPVVVGVSHKDSNYNVDGLTDHFVTITGRGVDDKGRTYYTFHDPGTRHTSKGSDTNANNRFYVDEKTGAMTRPGSAATGSVTERRYDVAMVRRNG</sequence>
<dbReference type="PANTHER" id="PTHR33734">
    <property type="entry name" value="LYSM DOMAIN-CONTAINING GPI-ANCHORED PROTEIN 2"/>
    <property type="match status" value="1"/>
</dbReference>
<dbReference type="InterPro" id="IPR036779">
    <property type="entry name" value="LysM_dom_sf"/>
</dbReference>
<evidence type="ECO:0000313" key="3">
    <source>
        <dbReference type="EMBL" id="ATB33626.1"/>
    </source>
</evidence>
<dbReference type="SUPFAM" id="SSF54106">
    <property type="entry name" value="LysM domain"/>
    <property type="match status" value="2"/>
</dbReference>
<name>A0A250IRQ9_9BACT</name>
<dbReference type="CDD" id="cd00118">
    <property type="entry name" value="LysM"/>
    <property type="match status" value="2"/>
</dbReference>
<dbReference type="GO" id="GO:0008932">
    <property type="term" value="F:lytic endotransglycosylase activity"/>
    <property type="evidence" value="ECO:0007669"/>
    <property type="project" value="TreeGrafter"/>
</dbReference>
<organism evidence="3 4">
    <name type="scientific">Melittangium boletus DSM 14713</name>
    <dbReference type="NCBI Taxonomy" id="1294270"/>
    <lineage>
        <taxon>Bacteria</taxon>
        <taxon>Pseudomonadati</taxon>
        <taxon>Myxococcota</taxon>
        <taxon>Myxococcia</taxon>
        <taxon>Myxococcales</taxon>
        <taxon>Cystobacterineae</taxon>
        <taxon>Archangiaceae</taxon>
        <taxon>Melittangium</taxon>
    </lineage>
</organism>
<feature type="domain" description="LysM" evidence="2">
    <location>
        <begin position="5"/>
        <end position="49"/>
    </location>
</feature>
<protein>
    <submittedName>
        <fullName evidence="3">Peptidoglycan-binding protein LysM</fullName>
    </submittedName>
</protein>
<dbReference type="Pfam" id="PF01476">
    <property type="entry name" value="LysM"/>
    <property type="match status" value="2"/>
</dbReference>
<dbReference type="PANTHER" id="PTHR33734:SF22">
    <property type="entry name" value="MEMBRANE-BOUND LYTIC MUREIN TRANSGLYCOSYLASE D"/>
    <property type="match status" value="1"/>
</dbReference>
<dbReference type="EMBL" id="CP022163">
    <property type="protein sequence ID" value="ATB33626.1"/>
    <property type="molecule type" value="Genomic_DNA"/>
</dbReference>
<dbReference type="Proteomes" id="UP000217289">
    <property type="component" value="Chromosome"/>
</dbReference>
<evidence type="ECO:0000259" key="2">
    <source>
        <dbReference type="PROSITE" id="PS51782"/>
    </source>
</evidence>
<feature type="region of interest" description="Disordered" evidence="1">
    <location>
        <begin position="103"/>
        <end position="144"/>
    </location>
</feature>